<dbReference type="InterPro" id="IPR011611">
    <property type="entry name" value="PfkB_dom"/>
</dbReference>
<dbReference type="GO" id="GO:0016301">
    <property type="term" value="F:kinase activity"/>
    <property type="evidence" value="ECO:0007669"/>
    <property type="project" value="UniProtKB-KW"/>
</dbReference>
<dbReference type="PROSITE" id="PS00584">
    <property type="entry name" value="PFKB_KINASES_2"/>
    <property type="match status" value="1"/>
</dbReference>
<dbReference type="Gene3D" id="3.40.1190.20">
    <property type="match status" value="1"/>
</dbReference>
<evidence type="ECO:0000313" key="7">
    <source>
        <dbReference type="Proteomes" id="UP001081283"/>
    </source>
</evidence>
<evidence type="ECO:0000259" key="5">
    <source>
        <dbReference type="Pfam" id="PF00294"/>
    </source>
</evidence>
<evidence type="ECO:0000256" key="1">
    <source>
        <dbReference type="ARBA" id="ARBA00010688"/>
    </source>
</evidence>
<comment type="similarity">
    <text evidence="1 4">Belongs to the carbohydrate kinase PfkB family.</text>
</comment>
<accession>A0ABT3Y9Z0</accession>
<evidence type="ECO:0000313" key="6">
    <source>
        <dbReference type="EMBL" id="MCY0092537.1"/>
    </source>
</evidence>
<evidence type="ECO:0000256" key="3">
    <source>
        <dbReference type="ARBA" id="ARBA00022777"/>
    </source>
</evidence>
<dbReference type="RefSeq" id="WP_267610517.1">
    <property type="nucleotide sequence ID" value="NZ_JAOVZQ010000001.1"/>
</dbReference>
<dbReference type="Proteomes" id="UP001081283">
    <property type="component" value="Unassembled WGS sequence"/>
</dbReference>
<dbReference type="InterPro" id="IPR052562">
    <property type="entry name" value="Ketohexokinase-related"/>
</dbReference>
<dbReference type="PANTHER" id="PTHR42774">
    <property type="entry name" value="PHOSPHOTRANSFERASE SYSTEM TRANSPORT PROTEIN"/>
    <property type="match status" value="1"/>
</dbReference>
<dbReference type="PRINTS" id="PR00990">
    <property type="entry name" value="RIBOKINASE"/>
</dbReference>
<proteinExistence type="inferred from homology"/>
<name>A0ABT3Y9Z0_9HYPH</name>
<keyword evidence="7" id="KW-1185">Reference proteome</keyword>
<dbReference type="InterPro" id="IPR029056">
    <property type="entry name" value="Ribokinase-like"/>
</dbReference>
<dbReference type="EMBL" id="JAOVZQ010000001">
    <property type="protein sequence ID" value="MCY0092537.1"/>
    <property type="molecule type" value="Genomic_DNA"/>
</dbReference>
<dbReference type="PANTHER" id="PTHR42774:SF3">
    <property type="entry name" value="KETOHEXOKINASE"/>
    <property type="match status" value="1"/>
</dbReference>
<dbReference type="Pfam" id="PF00294">
    <property type="entry name" value="PfkB"/>
    <property type="match status" value="1"/>
</dbReference>
<organism evidence="6 7">
    <name type="scientific">Hoeflea ulvae</name>
    <dbReference type="NCBI Taxonomy" id="2983764"/>
    <lineage>
        <taxon>Bacteria</taxon>
        <taxon>Pseudomonadati</taxon>
        <taxon>Pseudomonadota</taxon>
        <taxon>Alphaproteobacteria</taxon>
        <taxon>Hyphomicrobiales</taxon>
        <taxon>Rhizobiaceae</taxon>
        <taxon>Hoeflea</taxon>
    </lineage>
</organism>
<evidence type="ECO:0000256" key="2">
    <source>
        <dbReference type="ARBA" id="ARBA00022679"/>
    </source>
</evidence>
<reference evidence="6" key="1">
    <citation type="submission" date="2022-10" db="EMBL/GenBank/DDBJ databases">
        <title>Hoeflea sp. J2-29, isolated from marine algae.</title>
        <authorList>
            <person name="Kristyanto S."/>
            <person name="Kim J.M."/>
            <person name="Jeon C.O."/>
        </authorList>
    </citation>
    <scope>NUCLEOTIDE SEQUENCE</scope>
    <source>
        <strain evidence="6">J2-29</strain>
    </source>
</reference>
<sequence length="301" mass="31690">MTKIVTAGVSVVDFVFLVDEMPRRAEKYRARGGEIMGGGGAANAAVAIARLGGEALLASRIGVDHVGEMIATGLAADGVDCSMLRRFAQCRSSFSSVFIDQSGERQIVNFRDPTLPMEAGWLTAALPDDFDAALADTRWPDGAEVLMRTARARGVPGVLDGEAPIREAEAALRLASHIAFSAQGLRDWCGHDDLDKALAEVALETGAFVCVTDGARGVNWRHGSASGSEPAFVIAPVDTLGAGDVWHGAFALLLGEGASPPEAIRFANAVAALKCQRTNGRAGYPTRAETEDFLKEARTCC</sequence>
<dbReference type="SUPFAM" id="SSF53613">
    <property type="entry name" value="Ribokinase-like"/>
    <property type="match status" value="1"/>
</dbReference>
<dbReference type="InterPro" id="IPR002173">
    <property type="entry name" value="Carboh/pur_kinase_PfkB_CS"/>
</dbReference>
<keyword evidence="2 4" id="KW-0808">Transferase</keyword>
<dbReference type="InterPro" id="IPR002139">
    <property type="entry name" value="Ribo/fructo_kinase"/>
</dbReference>
<keyword evidence="3 4" id="KW-0418">Kinase</keyword>
<feature type="domain" description="Carbohydrate kinase PfkB" evidence="5">
    <location>
        <begin position="1"/>
        <end position="286"/>
    </location>
</feature>
<evidence type="ECO:0000256" key="4">
    <source>
        <dbReference type="RuleBase" id="RU003704"/>
    </source>
</evidence>
<comment type="caution">
    <text evidence="6">The sequence shown here is derived from an EMBL/GenBank/DDBJ whole genome shotgun (WGS) entry which is preliminary data.</text>
</comment>
<gene>
    <name evidence="6" type="ORF">OEG82_00530</name>
</gene>
<protein>
    <submittedName>
        <fullName evidence="6">PfkB family carbohydrate kinase</fullName>
    </submittedName>
</protein>